<evidence type="ECO:0000256" key="4">
    <source>
        <dbReference type="PIRSR" id="PIRSR004846-1"/>
    </source>
</evidence>
<comment type="caution">
    <text evidence="6">The sequence shown here is derived from an EMBL/GenBank/DDBJ whole genome shotgun (WGS) entry which is preliminary data.</text>
</comment>
<dbReference type="RefSeq" id="WP_301722005.1">
    <property type="nucleotide sequence ID" value="NZ_JAGGJB010000004.1"/>
</dbReference>
<evidence type="ECO:0000256" key="3">
    <source>
        <dbReference type="ARBA" id="ARBA00022729"/>
    </source>
</evidence>
<organism evidence="6 9">
    <name type="scientific">Pseudidiomarina terrestris</name>
    <dbReference type="NCBI Taxonomy" id="2820060"/>
    <lineage>
        <taxon>Bacteria</taxon>
        <taxon>Pseudomonadati</taxon>
        <taxon>Pseudomonadota</taxon>
        <taxon>Gammaproteobacteria</taxon>
        <taxon>Alteromonadales</taxon>
        <taxon>Idiomarinaceae</taxon>
        <taxon>Pseudidiomarina</taxon>
    </lineage>
</organism>
<protein>
    <submittedName>
        <fullName evidence="6">Molybdate ABC transporter substrate-binding protein</fullName>
    </submittedName>
</protein>
<dbReference type="Gene3D" id="3.40.190.10">
    <property type="entry name" value="Periplasmic binding protein-like II"/>
    <property type="match status" value="2"/>
</dbReference>
<accession>A0AAW7QYC3</accession>
<dbReference type="GO" id="GO:0046872">
    <property type="term" value="F:metal ion binding"/>
    <property type="evidence" value="ECO:0007669"/>
    <property type="project" value="UniProtKB-KW"/>
</dbReference>
<evidence type="ECO:0000313" key="6">
    <source>
        <dbReference type="EMBL" id="MDN7124739.1"/>
    </source>
</evidence>
<evidence type="ECO:0000256" key="5">
    <source>
        <dbReference type="SAM" id="SignalP"/>
    </source>
</evidence>
<dbReference type="Proteomes" id="UP001169491">
    <property type="component" value="Unassembled WGS sequence"/>
</dbReference>
<sequence>MMRLVMFTLMLLMGSAAARETIHVAAASSLRPPLEVIVKDFEHHHPQYQVHVSYAASGKLVAQVQHGAPYALLLVAEPAYLTELWQRQLLLSEPQHFSYGQLVLWHPQQQGTTVDLIRNAERIALAQPRHAPYGKAAQTYLNNQFPATDFSGQLVFGENVAQAAHRVYAGAVPIGFVALSQLLQLQVPATDYTLLPEVEPLPQAMALTLKAETLSGARLLQSFLLAQPAQAAFNQYGYLSHAASE</sequence>
<feature type="chain" id="PRO_5043521517" evidence="5">
    <location>
        <begin position="19"/>
        <end position="245"/>
    </location>
</feature>
<proteinExistence type="inferred from homology"/>
<dbReference type="Proteomes" id="UP001169492">
    <property type="component" value="Unassembled WGS sequence"/>
</dbReference>
<feature type="signal peptide" evidence="5">
    <location>
        <begin position="1"/>
        <end position="18"/>
    </location>
</feature>
<evidence type="ECO:0000256" key="1">
    <source>
        <dbReference type="ARBA" id="ARBA00009175"/>
    </source>
</evidence>
<evidence type="ECO:0000313" key="8">
    <source>
        <dbReference type="Proteomes" id="UP001169491"/>
    </source>
</evidence>
<feature type="binding site" evidence="4">
    <location>
        <position position="57"/>
    </location>
    <ligand>
        <name>molybdate</name>
        <dbReference type="ChEBI" id="CHEBI:36264"/>
    </ligand>
</feature>
<feature type="binding site" evidence="4">
    <location>
        <position position="29"/>
    </location>
    <ligand>
        <name>molybdate</name>
        <dbReference type="ChEBI" id="CHEBI:36264"/>
    </ligand>
</feature>
<dbReference type="PANTHER" id="PTHR30632:SF14">
    <property type="entry name" value="TUNGSTATE_MOLYBDATE_CHROMATE-BINDING PROTEIN MODA"/>
    <property type="match status" value="1"/>
</dbReference>
<dbReference type="GO" id="GO:0015689">
    <property type="term" value="P:molybdate ion transport"/>
    <property type="evidence" value="ECO:0007669"/>
    <property type="project" value="InterPro"/>
</dbReference>
<comment type="similarity">
    <text evidence="1">Belongs to the bacterial solute-binding protein ModA family.</text>
</comment>
<dbReference type="PIRSF" id="PIRSF004846">
    <property type="entry name" value="ModA"/>
    <property type="match status" value="1"/>
</dbReference>
<feature type="binding site" evidence="4">
    <location>
        <position position="160"/>
    </location>
    <ligand>
        <name>molybdate</name>
        <dbReference type="ChEBI" id="CHEBI:36264"/>
    </ligand>
</feature>
<dbReference type="EMBL" id="JAGGJB010000004">
    <property type="protein sequence ID" value="MDN7124739.1"/>
    <property type="molecule type" value="Genomic_DNA"/>
</dbReference>
<evidence type="ECO:0000313" key="9">
    <source>
        <dbReference type="Proteomes" id="UP001169492"/>
    </source>
</evidence>
<evidence type="ECO:0000256" key="2">
    <source>
        <dbReference type="ARBA" id="ARBA00022723"/>
    </source>
</evidence>
<dbReference type="SUPFAM" id="SSF53850">
    <property type="entry name" value="Periplasmic binding protein-like II"/>
    <property type="match status" value="1"/>
</dbReference>
<name>A0AAW7QYC3_9GAMM</name>
<dbReference type="GO" id="GO:0030973">
    <property type="term" value="F:molybdate ion binding"/>
    <property type="evidence" value="ECO:0007669"/>
    <property type="project" value="TreeGrafter"/>
</dbReference>
<dbReference type="NCBIfam" id="TIGR01256">
    <property type="entry name" value="modA"/>
    <property type="match status" value="1"/>
</dbReference>
<dbReference type="Pfam" id="PF13531">
    <property type="entry name" value="SBP_bac_11"/>
    <property type="match status" value="1"/>
</dbReference>
<reference evidence="8 9" key="1">
    <citation type="submission" date="2021-03" db="EMBL/GenBank/DDBJ databases">
        <title>Pseudidiomarina terrestris, a new bacterium isolated from saline soil.</title>
        <authorList>
            <person name="Galisteo C."/>
            <person name="De La Haba R."/>
            <person name="Sanchez-Porro C."/>
            <person name="Ventosa A."/>
        </authorList>
    </citation>
    <scope>NUCLEOTIDE SEQUENCE [LARGE SCALE GENOMIC DNA]</scope>
    <source>
        <strain evidence="6 9">1APP75-32.1</strain>
        <strain evidence="8">1APR75-15</strain>
        <strain evidence="7">1ASR75-15</strain>
    </source>
</reference>
<gene>
    <name evidence="6" type="primary">modA</name>
    <name evidence="6" type="ORF">J6I90_07590</name>
    <name evidence="7" type="ORF">J6I92_07865</name>
</gene>
<keyword evidence="8" id="KW-1185">Reference proteome</keyword>
<keyword evidence="2 4" id="KW-0479">Metal-binding</keyword>
<keyword evidence="4" id="KW-0500">Molybdenum</keyword>
<dbReference type="InterPro" id="IPR005950">
    <property type="entry name" value="ModA"/>
</dbReference>
<keyword evidence="3 5" id="KW-0732">Signal</keyword>
<dbReference type="AlphaFoldDB" id="A0AAW7QYC3"/>
<evidence type="ECO:0000313" key="7">
    <source>
        <dbReference type="EMBL" id="MDN7129787.1"/>
    </source>
</evidence>
<dbReference type="InterPro" id="IPR050682">
    <property type="entry name" value="ModA/WtpA"/>
</dbReference>
<dbReference type="PANTHER" id="PTHR30632">
    <property type="entry name" value="MOLYBDATE-BINDING PERIPLASMIC PROTEIN"/>
    <property type="match status" value="1"/>
</dbReference>
<dbReference type="EMBL" id="JAGGJC010000002">
    <property type="protein sequence ID" value="MDN7129787.1"/>
    <property type="molecule type" value="Genomic_DNA"/>
</dbReference>